<organism evidence="10 11">
    <name type="scientific">Acaryochloris marina (strain MBIC 11017)</name>
    <dbReference type="NCBI Taxonomy" id="329726"/>
    <lineage>
        <taxon>Bacteria</taxon>
        <taxon>Bacillati</taxon>
        <taxon>Cyanobacteriota</taxon>
        <taxon>Cyanophyceae</taxon>
        <taxon>Acaryochloridales</taxon>
        <taxon>Acaryochloridaceae</taxon>
        <taxon>Acaryochloris</taxon>
    </lineage>
</organism>
<dbReference type="KEGG" id="amr:AM1_4902"/>
<accession>B0C4J0</accession>
<dbReference type="EMBL" id="CP000828">
    <property type="protein sequence ID" value="ABW29873.1"/>
    <property type="molecule type" value="Genomic_DNA"/>
</dbReference>
<name>B0C4J0_ACAM1</name>
<dbReference type="OrthoDB" id="1682382at2"/>
<reference evidence="10 11" key="1">
    <citation type="journal article" date="2008" name="Proc. Natl. Acad. Sci. U.S.A.">
        <title>Niche adaptation and genome expansion in the chlorophyll d-producing cyanobacterium Acaryochloris marina.</title>
        <authorList>
            <person name="Swingley W.D."/>
            <person name="Chen M."/>
            <person name="Cheung P.C."/>
            <person name="Conrad A.L."/>
            <person name="Dejesa L.C."/>
            <person name="Hao J."/>
            <person name="Honchak B.M."/>
            <person name="Karbach L.E."/>
            <person name="Kurdoglu A."/>
            <person name="Lahiri S."/>
            <person name="Mastrian S.D."/>
            <person name="Miyashita H."/>
            <person name="Page L."/>
            <person name="Ramakrishna P."/>
            <person name="Satoh S."/>
            <person name="Sattley W.M."/>
            <person name="Shimada Y."/>
            <person name="Taylor H.L."/>
            <person name="Tomo T."/>
            <person name="Tsuchiya T."/>
            <person name="Wang Z.T."/>
            <person name="Raymond J."/>
            <person name="Mimuro M."/>
            <person name="Blankenship R.E."/>
            <person name="Touchman J.W."/>
        </authorList>
    </citation>
    <scope>NUCLEOTIDE SEQUENCE [LARGE SCALE GENOMIC DNA]</scope>
    <source>
        <strain evidence="11">MBIC 11017</strain>
    </source>
</reference>
<keyword evidence="11" id="KW-1185">Reference proteome</keyword>
<feature type="compositionally biased region" description="Pro residues" evidence="8">
    <location>
        <begin position="181"/>
        <end position="200"/>
    </location>
</feature>
<evidence type="ECO:0000256" key="2">
    <source>
        <dbReference type="ARBA" id="ARBA00005811"/>
    </source>
</evidence>
<dbReference type="InterPro" id="IPR003400">
    <property type="entry name" value="ExbD"/>
</dbReference>
<dbReference type="eggNOG" id="COG0848">
    <property type="taxonomic scope" value="Bacteria"/>
</dbReference>
<keyword evidence="6 9" id="KW-0472">Membrane</keyword>
<feature type="transmembrane region" description="Helical" evidence="9">
    <location>
        <begin position="16"/>
        <end position="37"/>
    </location>
</feature>
<dbReference type="Pfam" id="PF02472">
    <property type="entry name" value="ExbD"/>
    <property type="match status" value="1"/>
</dbReference>
<dbReference type="RefSeq" id="WP_012165149.1">
    <property type="nucleotide sequence ID" value="NC_009925.1"/>
</dbReference>
<sequence length="200" mass="21063">MKTFLDNEDADIQVELIPLLDVVFCLLAVFILGTVGLSRPEGINLNLPKAETGTPQFSSKFRVQVGILGELLANNQPVNQTQLKQLVSRYLQTTPQGVVILKADGGATYDQVITVLDMLRSVGGERVALETVKSDPVTPPGQIPGQPPGQNDVLPVPSVDGPNPGSFPTVPNQPSTTTPLPGQPLAPLPGSQPQPIPAAP</sequence>
<evidence type="ECO:0000256" key="7">
    <source>
        <dbReference type="RuleBase" id="RU003879"/>
    </source>
</evidence>
<dbReference type="GO" id="GO:0022857">
    <property type="term" value="F:transmembrane transporter activity"/>
    <property type="evidence" value="ECO:0007669"/>
    <property type="project" value="InterPro"/>
</dbReference>
<feature type="compositionally biased region" description="Pro residues" evidence="8">
    <location>
        <begin position="137"/>
        <end position="147"/>
    </location>
</feature>
<dbReference type="HOGENOM" id="CLU_085305_3_2_3"/>
<dbReference type="Gene3D" id="3.30.420.270">
    <property type="match status" value="1"/>
</dbReference>
<evidence type="ECO:0000256" key="9">
    <source>
        <dbReference type="SAM" id="Phobius"/>
    </source>
</evidence>
<gene>
    <name evidence="10" type="primary">exbD</name>
    <name evidence="10" type="ordered locus">AM1_4902</name>
</gene>
<protein>
    <submittedName>
        <fullName evidence="10">Biopolymer transport ExbD, putative</fullName>
    </submittedName>
</protein>
<keyword evidence="7" id="KW-0813">Transport</keyword>
<evidence type="ECO:0000313" key="11">
    <source>
        <dbReference type="Proteomes" id="UP000000268"/>
    </source>
</evidence>
<feature type="region of interest" description="Disordered" evidence="8">
    <location>
        <begin position="134"/>
        <end position="200"/>
    </location>
</feature>
<evidence type="ECO:0000256" key="5">
    <source>
        <dbReference type="ARBA" id="ARBA00022989"/>
    </source>
</evidence>
<comment type="subcellular location">
    <subcellularLocation>
        <location evidence="1">Cell membrane</location>
        <topology evidence="1">Single-pass membrane protein</topology>
    </subcellularLocation>
    <subcellularLocation>
        <location evidence="7">Cell membrane</location>
        <topology evidence="7">Single-pass type II membrane protein</topology>
    </subcellularLocation>
</comment>
<evidence type="ECO:0000256" key="1">
    <source>
        <dbReference type="ARBA" id="ARBA00004162"/>
    </source>
</evidence>
<evidence type="ECO:0000256" key="6">
    <source>
        <dbReference type="ARBA" id="ARBA00023136"/>
    </source>
</evidence>
<keyword evidence="3" id="KW-1003">Cell membrane</keyword>
<evidence type="ECO:0000256" key="8">
    <source>
        <dbReference type="SAM" id="MobiDB-lite"/>
    </source>
</evidence>
<evidence type="ECO:0000256" key="4">
    <source>
        <dbReference type="ARBA" id="ARBA00022692"/>
    </source>
</evidence>
<dbReference type="Proteomes" id="UP000000268">
    <property type="component" value="Chromosome"/>
</dbReference>
<keyword evidence="5 9" id="KW-1133">Transmembrane helix</keyword>
<keyword evidence="4 7" id="KW-0812">Transmembrane</keyword>
<dbReference type="PANTHER" id="PTHR30558:SF3">
    <property type="entry name" value="BIOPOLYMER TRANSPORT PROTEIN EXBD-RELATED"/>
    <property type="match status" value="1"/>
</dbReference>
<keyword evidence="7" id="KW-0653">Protein transport</keyword>
<dbReference type="GO" id="GO:0015031">
    <property type="term" value="P:protein transport"/>
    <property type="evidence" value="ECO:0007669"/>
    <property type="project" value="UniProtKB-KW"/>
</dbReference>
<dbReference type="AlphaFoldDB" id="B0C4J0"/>
<evidence type="ECO:0000256" key="3">
    <source>
        <dbReference type="ARBA" id="ARBA00022475"/>
    </source>
</evidence>
<proteinExistence type="inferred from homology"/>
<dbReference type="PANTHER" id="PTHR30558">
    <property type="entry name" value="EXBD MEMBRANE COMPONENT OF PMF-DRIVEN MACROMOLECULE IMPORT SYSTEM"/>
    <property type="match status" value="1"/>
</dbReference>
<comment type="similarity">
    <text evidence="2 7">Belongs to the ExbD/TolR family.</text>
</comment>
<evidence type="ECO:0000313" key="10">
    <source>
        <dbReference type="EMBL" id="ABW29873.1"/>
    </source>
</evidence>
<dbReference type="STRING" id="329726.AM1_4902"/>
<dbReference type="GO" id="GO:0005886">
    <property type="term" value="C:plasma membrane"/>
    <property type="evidence" value="ECO:0007669"/>
    <property type="project" value="UniProtKB-SubCell"/>
</dbReference>